<gene>
    <name evidence="1" type="ORF">RhiirA4_548722</name>
</gene>
<keyword evidence="2" id="KW-1185">Reference proteome</keyword>
<evidence type="ECO:0000313" key="1">
    <source>
        <dbReference type="EMBL" id="PKY55404.1"/>
    </source>
</evidence>
<dbReference type="AlphaFoldDB" id="A0A2I1H956"/>
<reference evidence="1 2" key="1">
    <citation type="submission" date="2015-10" db="EMBL/GenBank/DDBJ databases">
        <title>Genome analyses suggest a sexual origin of heterokaryosis in a supposedly ancient asexual fungus.</title>
        <authorList>
            <person name="Ropars J."/>
            <person name="Sedzielewska K."/>
            <person name="Noel J."/>
            <person name="Charron P."/>
            <person name="Farinelli L."/>
            <person name="Marton T."/>
            <person name="Kruger M."/>
            <person name="Pelin A."/>
            <person name="Brachmann A."/>
            <person name="Corradi N."/>
        </authorList>
    </citation>
    <scope>NUCLEOTIDE SEQUENCE [LARGE SCALE GENOMIC DNA]</scope>
    <source>
        <strain evidence="1 2">A4</strain>
    </source>
</reference>
<accession>A0A2I1H956</accession>
<comment type="caution">
    <text evidence="1">The sequence shown here is derived from an EMBL/GenBank/DDBJ whole genome shotgun (WGS) entry which is preliminary data.</text>
</comment>
<organism evidence="1 2">
    <name type="scientific">Rhizophagus irregularis</name>
    <dbReference type="NCBI Taxonomy" id="588596"/>
    <lineage>
        <taxon>Eukaryota</taxon>
        <taxon>Fungi</taxon>
        <taxon>Fungi incertae sedis</taxon>
        <taxon>Mucoromycota</taxon>
        <taxon>Glomeromycotina</taxon>
        <taxon>Glomeromycetes</taxon>
        <taxon>Glomerales</taxon>
        <taxon>Glomeraceae</taxon>
        <taxon>Rhizophagus</taxon>
    </lineage>
</organism>
<dbReference type="Proteomes" id="UP000234323">
    <property type="component" value="Unassembled WGS sequence"/>
</dbReference>
<evidence type="ECO:0008006" key="3">
    <source>
        <dbReference type="Google" id="ProtNLM"/>
    </source>
</evidence>
<sequence length="178" mass="21022">MYIHESVQKVESLLLISTKTSSSLVSKDDRWNVTTKRVRTRLNIESCANGWVCRFKLRNSLQEIHVSGKAKSAPLEGFSEERIRLRAFLAKYDEDIYNADETCLFFEWNQIKHLVLEQLLNVKKHEKDDDDINNEEMIDNEQESSQNHRQHQIQKLILNLWMRKQLLTKESIDYIAEG</sequence>
<protein>
    <recommendedName>
        <fullName evidence="3">HTH CENPB-type domain-containing protein</fullName>
    </recommendedName>
</protein>
<evidence type="ECO:0000313" key="2">
    <source>
        <dbReference type="Proteomes" id="UP000234323"/>
    </source>
</evidence>
<proteinExistence type="predicted"/>
<name>A0A2I1H956_9GLOM</name>
<dbReference type="EMBL" id="LLXI01001847">
    <property type="protein sequence ID" value="PKY55404.1"/>
    <property type="molecule type" value="Genomic_DNA"/>
</dbReference>